<reference evidence="3" key="1">
    <citation type="journal article" date="2011" name="PLoS Genet.">
        <title>Genomic analysis of the necrotrophic fungal pathogens Sclerotinia sclerotiorum and Botrytis cinerea.</title>
        <authorList>
            <person name="Amselem J."/>
            <person name="Cuomo C.A."/>
            <person name="van Kan J.A."/>
            <person name="Viaud M."/>
            <person name="Benito E.P."/>
            <person name="Couloux A."/>
            <person name="Coutinho P.M."/>
            <person name="de Vries R.P."/>
            <person name="Dyer P.S."/>
            <person name="Fillinger S."/>
            <person name="Fournier E."/>
            <person name="Gout L."/>
            <person name="Hahn M."/>
            <person name="Kohn L."/>
            <person name="Lapalu N."/>
            <person name="Plummer K.M."/>
            <person name="Pradier J.M."/>
            <person name="Quevillon E."/>
            <person name="Sharon A."/>
            <person name="Simon A."/>
            <person name="ten Have A."/>
            <person name="Tudzynski B."/>
            <person name="Tudzynski P."/>
            <person name="Wincker P."/>
            <person name="Andrew M."/>
            <person name="Anthouard V."/>
            <person name="Beever R.E."/>
            <person name="Beffa R."/>
            <person name="Benoit I."/>
            <person name="Bouzid O."/>
            <person name="Brault B."/>
            <person name="Chen Z."/>
            <person name="Choquer M."/>
            <person name="Collemare J."/>
            <person name="Cotton P."/>
            <person name="Danchin E.G."/>
            <person name="Da Silva C."/>
            <person name="Gautier A."/>
            <person name="Giraud C."/>
            <person name="Giraud T."/>
            <person name="Gonzalez C."/>
            <person name="Grossetete S."/>
            <person name="Guldener U."/>
            <person name="Henrissat B."/>
            <person name="Howlett B.J."/>
            <person name="Kodira C."/>
            <person name="Kretschmer M."/>
            <person name="Lappartient A."/>
            <person name="Leroch M."/>
            <person name="Levis C."/>
            <person name="Mauceli E."/>
            <person name="Neuveglise C."/>
            <person name="Oeser B."/>
            <person name="Pearson M."/>
            <person name="Poulain J."/>
            <person name="Poussereau N."/>
            <person name="Quesneville H."/>
            <person name="Rascle C."/>
            <person name="Schumacher J."/>
            <person name="Segurens B."/>
            <person name="Sexton A."/>
            <person name="Silva E."/>
            <person name="Sirven C."/>
            <person name="Soanes D.M."/>
            <person name="Talbot N.J."/>
            <person name="Templeton M."/>
            <person name="Yandava C."/>
            <person name="Yarden O."/>
            <person name="Zeng Q."/>
            <person name="Rollins J.A."/>
            <person name="Lebrun M.H."/>
            <person name="Dickman M."/>
        </authorList>
    </citation>
    <scope>NUCLEOTIDE SEQUENCE [LARGE SCALE GENOMIC DNA]</scope>
    <source>
        <strain evidence="3">ATCC 18683 / 1980 / Ss-1</strain>
    </source>
</reference>
<feature type="compositionally biased region" description="Polar residues" evidence="1">
    <location>
        <begin position="205"/>
        <end position="221"/>
    </location>
</feature>
<name>A7EGC0_SCLS1</name>
<evidence type="ECO:0000313" key="3">
    <source>
        <dbReference type="Proteomes" id="UP000001312"/>
    </source>
</evidence>
<organism evidence="2 3">
    <name type="scientific">Sclerotinia sclerotiorum (strain ATCC 18683 / 1980 / Ss-1)</name>
    <name type="common">White mold</name>
    <name type="synonym">Whetzelinia sclerotiorum</name>
    <dbReference type="NCBI Taxonomy" id="665079"/>
    <lineage>
        <taxon>Eukaryota</taxon>
        <taxon>Fungi</taxon>
        <taxon>Dikarya</taxon>
        <taxon>Ascomycota</taxon>
        <taxon>Pezizomycotina</taxon>
        <taxon>Leotiomycetes</taxon>
        <taxon>Helotiales</taxon>
        <taxon>Sclerotiniaceae</taxon>
        <taxon>Sclerotinia</taxon>
    </lineage>
</organism>
<evidence type="ECO:0000256" key="1">
    <source>
        <dbReference type="SAM" id="MobiDB-lite"/>
    </source>
</evidence>
<dbReference type="RefSeq" id="XP_001594554.1">
    <property type="nucleotide sequence ID" value="XM_001594504.1"/>
</dbReference>
<dbReference type="GeneID" id="5490721"/>
<dbReference type="EMBL" id="CH476625">
    <property type="protein sequence ID" value="EDO01886.1"/>
    <property type="molecule type" value="Genomic_DNA"/>
</dbReference>
<feature type="region of interest" description="Disordered" evidence="1">
    <location>
        <begin position="104"/>
        <end position="156"/>
    </location>
</feature>
<accession>A7EGC0</accession>
<feature type="compositionally biased region" description="Basic and acidic residues" evidence="1">
    <location>
        <begin position="147"/>
        <end position="156"/>
    </location>
</feature>
<dbReference type="Proteomes" id="UP000001312">
    <property type="component" value="Unassembled WGS sequence"/>
</dbReference>
<dbReference type="AlphaFoldDB" id="A7EGC0"/>
<feature type="region of interest" description="Disordered" evidence="1">
    <location>
        <begin position="199"/>
        <end position="235"/>
    </location>
</feature>
<sequence>MPFSFKTLLEMHRLLNLTGSNSQGAQYRRFKEIVAEVERERPQKCRDKHLYWISRIITKSCTNMEEAEEKDKKAAEESDKILERLLRRNRYKSERDEKKYRIRDKNLENPYAPGRRDDEESIVTDSDFAGNYRVRNELDDELDDEPPVEKKPRVSLRHREYVRAGSVRSDDSYSECSDSSMSSACAPYRKYYGHGHGYAHHSRSLHYSSDASSDTGKSPSAYSDRPPHSAGFRYG</sequence>
<protein>
    <submittedName>
        <fullName evidence="2">Uncharacterized protein</fullName>
    </submittedName>
</protein>
<keyword evidence="3" id="KW-1185">Reference proteome</keyword>
<dbReference type="KEGG" id="ssl:SS1G_04361"/>
<gene>
    <name evidence="2" type="ORF">SS1G_04361</name>
</gene>
<evidence type="ECO:0000313" key="2">
    <source>
        <dbReference type="EMBL" id="EDO01886.1"/>
    </source>
</evidence>
<dbReference type="HOGENOM" id="CLU_1180820_0_0_1"/>
<proteinExistence type="predicted"/>
<dbReference type="InParanoid" id="A7EGC0"/>